<evidence type="ECO:0000313" key="1">
    <source>
        <dbReference type="EMBL" id="SEG83514.1"/>
    </source>
</evidence>
<evidence type="ECO:0008006" key="3">
    <source>
        <dbReference type="Google" id="ProtNLM"/>
    </source>
</evidence>
<keyword evidence="2" id="KW-1185">Reference proteome</keyword>
<evidence type="ECO:0000313" key="2">
    <source>
        <dbReference type="Proteomes" id="UP000236723"/>
    </source>
</evidence>
<gene>
    <name evidence="1" type="ORF">SAMN04489712_11610</name>
</gene>
<dbReference type="OrthoDB" id="6636929at2"/>
<dbReference type="RefSeq" id="WP_103941921.1">
    <property type="nucleotide sequence ID" value="NZ_FNVO01000016.1"/>
</dbReference>
<sequence length="222" mass="24136">MVGARAEWRPEGADRNAVVYDADGNVLAEETLGDGIEHVFATRTGHIWVGYFDEGVYGNYGWDGPGPPALGACGLARFSPSLQPNWRFPQSGRWGAISDCYALNIDGDTAWTCYYTDFPIVRIQDGALTGWRNDIHGAKALAVGGSRLALYGGYGADRNRLAVGDLGDEALRVTGEYRVVLPDGQPLPADTQVIGRGPDLHFLTDDNWYRLGLDDIPTKSDE</sequence>
<dbReference type="Proteomes" id="UP000236723">
    <property type="component" value="Unassembled WGS sequence"/>
</dbReference>
<accession>A0A1H6DE62</accession>
<dbReference type="EMBL" id="FNVO01000016">
    <property type="protein sequence ID" value="SEG83514.1"/>
    <property type="molecule type" value="Genomic_DNA"/>
</dbReference>
<organism evidence="1 2">
    <name type="scientific">Thermomonospora echinospora</name>
    <dbReference type="NCBI Taxonomy" id="1992"/>
    <lineage>
        <taxon>Bacteria</taxon>
        <taxon>Bacillati</taxon>
        <taxon>Actinomycetota</taxon>
        <taxon>Actinomycetes</taxon>
        <taxon>Streptosporangiales</taxon>
        <taxon>Thermomonosporaceae</taxon>
        <taxon>Thermomonospora</taxon>
    </lineage>
</organism>
<protein>
    <recommendedName>
        <fullName evidence="3">Tachylectin</fullName>
    </recommendedName>
</protein>
<reference evidence="2" key="1">
    <citation type="submission" date="2016-10" db="EMBL/GenBank/DDBJ databases">
        <authorList>
            <person name="Varghese N."/>
            <person name="Submissions S."/>
        </authorList>
    </citation>
    <scope>NUCLEOTIDE SEQUENCE [LARGE SCALE GENOMIC DNA]</scope>
    <source>
        <strain evidence="2">DSM 43163</strain>
    </source>
</reference>
<proteinExistence type="predicted"/>
<name>A0A1H6DE62_9ACTN</name>
<dbReference type="AlphaFoldDB" id="A0A1H6DE62"/>